<evidence type="ECO:0000256" key="3">
    <source>
        <dbReference type="ARBA" id="ARBA00022729"/>
    </source>
</evidence>
<evidence type="ECO:0000256" key="5">
    <source>
        <dbReference type="ARBA" id="ARBA00034321"/>
    </source>
</evidence>
<protein>
    <submittedName>
        <fullName evidence="6">Putative ixostatin</fullName>
    </submittedName>
</protein>
<proteinExistence type="evidence at transcript level"/>
<dbReference type="Pfam" id="PF12115">
    <property type="entry name" value="Salp15"/>
    <property type="match status" value="1"/>
</dbReference>
<evidence type="ECO:0000256" key="2">
    <source>
        <dbReference type="ARBA" id="ARBA00022525"/>
    </source>
</evidence>
<evidence type="ECO:0000256" key="4">
    <source>
        <dbReference type="ARBA" id="ARBA00023180"/>
    </source>
</evidence>
<dbReference type="EMBL" id="GADI01005525">
    <property type="protein sequence ID" value="JAA68283.1"/>
    <property type="molecule type" value="mRNA"/>
</dbReference>
<accession>A0A0K8RBR1</accession>
<evidence type="ECO:0000313" key="6">
    <source>
        <dbReference type="EMBL" id="JAA68283.1"/>
    </source>
</evidence>
<dbReference type="GO" id="GO:0005576">
    <property type="term" value="C:extracellular region"/>
    <property type="evidence" value="ECO:0007669"/>
    <property type="project" value="UniProtKB-SubCell"/>
</dbReference>
<name>A0A0K8RBR1_IXORI</name>
<dbReference type="AlphaFoldDB" id="A0A0K8RBR1"/>
<keyword evidence="4" id="KW-0325">Glycoprotein</keyword>
<comment type="similarity">
    <text evidence="5">Belongs to the salp15 family.</text>
</comment>
<evidence type="ECO:0000256" key="1">
    <source>
        <dbReference type="ARBA" id="ARBA00004613"/>
    </source>
</evidence>
<sequence length="128" mass="14068">MNKATFVLFVTSQLFNHAALKHLRWTDVERTFGVDSCSERILLDLDTACQEKGKFIEGMETVDFAACEMGCKNHTAQGIVNTTYEMPNGTPCGYFGETCQNGTCVGNCDLLAPHGCLLRPTTEHSSQP</sequence>
<keyword evidence="2" id="KW-0964">Secreted</keyword>
<keyword evidence="3" id="KW-0732">Signal</keyword>
<reference evidence="6" key="1">
    <citation type="submission" date="2012-12" db="EMBL/GenBank/DDBJ databases">
        <title>Identification and characterization of a phenylalanine ammonia-lyase gene family in Isatis indigotica Fort.</title>
        <authorList>
            <person name="Liu Q."/>
            <person name="Chen J."/>
            <person name="Zhou X."/>
            <person name="Di P."/>
            <person name="Xiao Y."/>
            <person name="Xuan H."/>
            <person name="Zhang L."/>
            <person name="Chen W."/>
        </authorList>
    </citation>
    <scope>NUCLEOTIDE SEQUENCE</scope>
    <source>
        <tissue evidence="6">Salivary gland</tissue>
    </source>
</reference>
<comment type="subcellular location">
    <subcellularLocation>
        <location evidence="1">Secreted</location>
    </subcellularLocation>
</comment>
<dbReference type="InterPro" id="IPR021971">
    <property type="entry name" value="Salp15"/>
</dbReference>
<organism evidence="6">
    <name type="scientific">Ixodes ricinus</name>
    <name type="common">Common tick</name>
    <name type="synonym">Acarus ricinus</name>
    <dbReference type="NCBI Taxonomy" id="34613"/>
    <lineage>
        <taxon>Eukaryota</taxon>
        <taxon>Metazoa</taxon>
        <taxon>Ecdysozoa</taxon>
        <taxon>Arthropoda</taxon>
        <taxon>Chelicerata</taxon>
        <taxon>Arachnida</taxon>
        <taxon>Acari</taxon>
        <taxon>Parasitiformes</taxon>
        <taxon>Ixodida</taxon>
        <taxon>Ixodoidea</taxon>
        <taxon>Ixodidae</taxon>
        <taxon>Ixodinae</taxon>
        <taxon>Ixodes</taxon>
    </lineage>
</organism>